<organism evidence="2 3">
    <name type="scientific">Blyttiomyces helicus</name>
    <dbReference type="NCBI Taxonomy" id="388810"/>
    <lineage>
        <taxon>Eukaryota</taxon>
        <taxon>Fungi</taxon>
        <taxon>Fungi incertae sedis</taxon>
        <taxon>Chytridiomycota</taxon>
        <taxon>Chytridiomycota incertae sedis</taxon>
        <taxon>Chytridiomycetes</taxon>
        <taxon>Chytridiomycetes incertae sedis</taxon>
        <taxon>Blyttiomyces</taxon>
    </lineage>
</organism>
<feature type="region of interest" description="Disordered" evidence="1">
    <location>
        <begin position="956"/>
        <end position="991"/>
    </location>
</feature>
<feature type="compositionally biased region" description="Basic and acidic residues" evidence="1">
    <location>
        <begin position="596"/>
        <end position="634"/>
    </location>
</feature>
<dbReference type="OrthoDB" id="2155020at2759"/>
<dbReference type="EMBL" id="KZ994193">
    <property type="protein sequence ID" value="RKO93552.1"/>
    <property type="molecule type" value="Genomic_DNA"/>
</dbReference>
<feature type="region of interest" description="Disordered" evidence="1">
    <location>
        <begin position="228"/>
        <end position="379"/>
    </location>
</feature>
<evidence type="ECO:0000313" key="3">
    <source>
        <dbReference type="Proteomes" id="UP000269721"/>
    </source>
</evidence>
<dbReference type="Proteomes" id="UP000269721">
    <property type="component" value="Unassembled WGS sequence"/>
</dbReference>
<feature type="compositionally biased region" description="Low complexity" evidence="1">
    <location>
        <begin position="37"/>
        <end position="54"/>
    </location>
</feature>
<name>A0A4P9WM74_9FUNG</name>
<feature type="compositionally biased region" description="Polar residues" evidence="1">
    <location>
        <begin position="1"/>
        <end position="22"/>
    </location>
</feature>
<feature type="compositionally biased region" description="Acidic residues" evidence="1">
    <location>
        <begin position="306"/>
        <end position="345"/>
    </location>
</feature>
<feature type="compositionally biased region" description="Polar residues" evidence="1">
    <location>
        <begin position="287"/>
        <end position="296"/>
    </location>
</feature>
<accession>A0A4P9WM74</accession>
<reference evidence="3" key="1">
    <citation type="journal article" date="2018" name="Nat. Microbiol.">
        <title>Leveraging single-cell genomics to expand the fungal tree of life.</title>
        <authorList>
            <person name="Ahrendt S.R."/>
            <person name="Quandt C.A."/>
            <person name="Ciobanu D."/>
            <person name="Clum A."/>
            <person name="Salamov A."/>
            <person name="Andreopoulos B."/>
            <person name="Cheng J.F."/>
            <person name="Woyke T."/>
            <person name="Pelin A."/>
            <person name="Henrissat B."/>
            <person name="Reynolds N.K."/>
            <person name="Benny G.L."/>
            <person name="Smith M.E."/>
            <person name="James T.Y."/>
            <person name="Grigoriev I.V."/>
        </authorList>
    </citation>
    <scope>NUCLEOTIDE SEQUENCE [LARGE SCALE GENOMIC DNA]</scope>
</reference>
<feature type="compositionally biased region" description="Acidic residues" evidence="1">
    <location>
        <begin position="257"/>
        <end position="270"/>
    </location>
</feature>
<feature type="region of interest" description="Disordered" evidence="1">
    <location>
        <begin position="402"/>
        <end position="443"/>
    </location>
</feature>
<protein>
    <submittedName>
        <fullName evidence="2">Uncharacterized protein</fullName>
    </submittedName>
</protein>
<evidence type="ECO:0000256" key="1">
    <source>
        <dbReference type="SAM" id="MobiDB-lite"/>
    </source>
</evidence>
<sequence length="1023" mass="110798">MRVQLQEAQFNARSSAPGSPTSPDGGHAPWKQPSNLGRSSGPGSPTTPEGGHPPWKQPSSVGRSSVGARTSLVGRPSVGSLGAKSVDEVDPLAMSHTALGKLLARSANRKKNLIPEVIREFDAMHGSLGLWEITHGSLLSHFLFKSVLLTTLFSSGPSENVYTQADQAAASPAPPPAPMVRPRSYSLRPTEGLSGFENIISKVTTAYDLEKFRPRGVWDMANRKILEEADGDGPDSGDQAPQVEGGAGDTQAKPEVAAEDDDDDDYEEPPEFTQRNRRLTLAVMSFPSHSQNASDTLESEGRSSNDVEEEEDEEDEDERGDEEVREDGDDEDDEKEEEEEDEENGDGSLSDSTKDDLIDSGSGREAASVPDISPESAVRRPSVAESILAELPNFVIVGSVEAEESATTDEIPPPPSTIARRDSLSVSGPSSRRASMGNTLPRRRSMDFRGSIQSIAIPSHPIIPVSLTNVLGVLMHSDTGDVTNLMEDVPIGPQNGRPSSGQKPLHRTGSFIINPDSNLFSLPTAPRSTIAAPRTREVSSSHLGLAVSTPRGSRLSIAIPREPTSALPNNQSLTMVAKEMLRHEAEMHARGASEDHHLMHDPDHHPHHPHSDHSNAQPHHPDDQHAYHPDHTGQEHNSAGGGASSSSISRAASTHKGQMADFEPGILSGLFTGRKSSVTAQDEVRAPATPGVQIPKPTGTAQHYIDVLSRLRAKNPVQETKKSALKSFTGVVQVLKDLKEIGEDTELVYLIRTDEFMISYSLKSVDRRCNGAPSPPSALTPPPPKFTHYSDPSTLQMVIGLKKWARRTARRRLELNQPRIKKLGELETNVATTLPGAIQMDLLFDTIPILDGIVAAYQEQLGTNHTYTIGAREHVQKLRGKAQKRSAFDEEDLMLRPEVVKKAAKVWPEEGERRPPANGEVMASRDMEDDFDVIPDSRVMAVGRWGLLKSRVLNRPREGAESRMEKGNADVVDVGSAEPSGTEEPGPVGGMVAATLWGPQKQLLERVPRVQFESLMEEGKAGG</sequence>
<feature type="region of interest" description="Disordered" evidence="1">
    <location>
        <begin position="596"/>
        <end position="656"/>
    </location>
</feature>
<dbReference type="AlphaFoldDB" id="A0A4P9WM74"/>
<gene>
    <name evidence="2" type="ORF">BDK51DRAFT_46865</name>
</gene>
<feature type="region of interest" description="Disordered" evidence="1">
    <location>
        <begin position="1"/>
        <end position="83"/>
    </location>
</feature>
<evidence type="ECO:0000313" key="2">
    <source>
        <dbReference type="EMBL" id="RKO93552.1"/>
    </source>
</evidence>
<proteinExistence type="predicted"/>
<feature type="compositionally biased region" description="Polar residues" evidence="1">
    <location>
        <begin position="424"/>
        <end position="438"/>
    </location>
</feature>
<keyword evidence="3" id="KW-1185">Reference proteome</keyword>
<feature type="compositionally biased region" description="Basic and acidic residues" evidence="1">
    <location>
        <begin position="956"/>
        <end position="968"/>
    </location>
</feature>